<dbReference type="Proteomes" id="UP000095286">
    <property type="component" value="Unplaced"/>
</dbReference>
<organism evidence="1 2">
    <name type="scientific">Rhabditophanes sp. KR3021</name>
    <dbReference type="NCBI Taxonomy" id="114890"/>
    <lineage>
        <taxon>Eukaryota</taxon>
        <taxon>Metazoa</taxon>
        <taxon>Ecdysozoa</taxon>
        <taxon>Nematoda</taxon>
        <taxon>Chromadorea</taxon>
        <taxon>Rhabditida</taxon>
        <taxon>Tylenchina</taxon>
        <taxon>Panagrolaimomorpha</taxon>
        <taxon>Strongyloidoidea</taxon>
        <taxon>Alloionematidae</taxon>
        <taxon>Rhabditophanes</taxon>
    </lineage>
</organism>
<accession>A0AC35TVW1</accession>
<evidence type="ECO:0000313" key="1">
    <source>
        <dbReference type="Proteomes" id="UP000095286"/>
    </source>
</evidence>
<dbReference type="WBParaSite" id="RSKR_0000514700.1">
    <property type="protein sequence ID" value="RSKR_0000514700.1"/>
    <property type="gene ID" value="RSKR_0000514700"/>
</dbReference>
<protein>
    <submittedName>
        <fullName evidence="2">Tubulin-specific chaperone A</fullName>
    </submittedName>
</protein>
<proteinExistence type="predicted"/>
<reference evidence="2" key="1">
    <citation type="submission" date="2016-11" db="UniProtKB">
        <authorList>
            <consortium name="WormBaseParasite"/>
        </authorList>
    </citation>
    <scope>IDENTIFICATION</scope>
    <source>
        <strain evidence="2">KR3021</strain>
    </source>
</reference>
<sequence length="148" mass="16842">MSSTDCVKAAKKNMSSVHASLIQLIESYEKPNVSDTTAKLKALEGAMDELKASILNIPDIDSNSKYQREKLEDQRRQVREKKAIVSGLYEFKRTLEEDVKVEPIVEDPQEATIVIDKEKKEDLKKIFKALQERNQKLLGTSEQFIGET</sequence>
<name>A0AC35TVW1_9BILA</name>
<evidence type="ECO:0000313" key="2">
    <source>
        <dbReference type="WBParaSite" id="RSKR_0000514700.1"/>
    </source>
</evidence>